<accession>A0A1E7W6H8</accession>
<dbReference type="AlphaFoldDB" id="A0A1E7W6H8"/>
<dbReference type="InterPro" id="IPR020904">
    <property type="entry name" value="Sc_DH/Rdtase_CS"/>
</dbReference>
<reference evidence="4" key="1">
    <citation type="journal article" date="2016" name="Front. Microbiol.">
        <title>Molecular Keys to the Janthinobacterium and Duganella spp. Interaction with the Plant Pathogen Fusarium graminearum.</title>
        <authorList>
            <person name="Haack F.S."/>
            <person name="Poehlein A."/>
            <person name="Kroger C."/>
            <person name="Voigt C.A."/>
            <person name="Piepenbring M."/>
            <person name="Bode H.B."/>
            <person name="Daniel R."/>
            <person name="Schafer W."/>
            <person name="Streit W.R."/>
        </authorList>
    </citation>
    <scope>NUCLEOTIDE SEQUENCE [LARGE SCALE GENOMIC DNA]</scope>
    <source>
        <strain evidence="4">T54</strain>
    </source>
</reference>
<dbReference type="OrthoDB" id="20590at2"/>
<dbReference type="PRINTS" id="PR00081">
    <property type="entry name" value="GDHRDH"/>
</dbReference>
<dbReference type="GO" id="GO:0047936">
    <property type="term" value="F:glucose 1-dehydrogenase [NAD(P)+] activity"/>
    <property type="evidence" value="ECO:0007669"/>
    <property type="project" value="UniProtKB-EC"/>
</dbReference>
<dbReference type="CDD" id="cd05358">
    <property type="entry name" value="GlcDH_SDR_c"/>
    <property type="match status" value="1"/>
</dbReference>
<dbReference type="Gene3D" id="3.40.50.720">
    <property type="entry name" value="NAD(P)-binding Rossmann-like Domain"/>
    <property type="match status" value="1"/>
</dbReference>
<dbReference type="PATRIC" id="fig|762836.4.peg.5357"/>
<comment type="caution">
    <text evidence="3">The sequence shown here is derived from an EMBL/GenBank/DDBJ whole genome shotgun (WGS) entry which is preliminary data.</text>
</comment>
<dbReference type="Proteomes" id="UP000175989">
    <property type="component" value="Unassembled WGS sequence"/>
</dbReference>
<dbReference type="PRINTS" id="PR00080">
    <property type="entry name" value="SDRFAMILY"/>
</dbReference>
<dbReference type="PANTHER" id="PTHR43639:SF1">
    <property type="entry name" value="SHORT-CHAIN DEHYDROGENASE_REDUCTASE FAMILY PROTEIN"/>
    <property type="match status" value="1"/>
</dbReference>
<keyword evidence="2 3" id="KW-0560">Oxidoreductase</keyword>
<dbReference type="EMBL" id="LROM01000152">
    <property type="protein sequence ID" value="OEZ91601.1"/>
    <property type="molecule type" value="Genomic_DNA"/>
</dbReference>
<sequence>MHITLEDQTAIVTGANSGLGRGIALAFARAGANVVVNYHSHQDQADEVVAAITAAGGKAIAFQADVGEEADVQALFAAAIERFGAIDIVVANSGRQDDAPSADMTLAQWEGVLKTNLTGQFLCMREAVRTFRKQGQRQASRALGKIICMSSVHQRIPWAGHVNYAASKGGVHLLMETMAQEMAPERIRINAIAPGAIKTPINAEVTADGGTDDLLKLIPYGRVGQPDDVANAALFLASDLADYVVGSTLFVDGGMALYPGFEDNG</sequence>
<evidence type="ECO:0000256" key="1">
    <source>
        <dbReference type="ARBA" id="ARBA00006484"/>
    </source>
</evidence>
<name>A0A1E7W6H8_9BURK</name>
<evidence type="ECO:0000256" key="2">
    <source>
        <dbReference type="ARBA" id="ARBA00023002"/>
    </source>
</evidence>
<evidence type="ECO:0000313" key="4">
    <source>
        <dbReference type="Proteomes" id="UP000175989"/>
    </source>
</evidence>
<comment type="similarity">
    <text evidence="1">Belongs to the short-chain dehydrogenases/reductases (SDR) family.</text>
</comment>
<dbReference type="PANTHER" id="PTHR43639">
    <property type="entry name" value="OXIDOREDUCTASE, SHORT-CHAIN DEHYDROGENASE/REDUCTASE FAMILY (AFU_ORTHOLOGUE AFUA_5G02870)"/>
    <property type="match status" value="1"/>
</dbReference>
<dbReference type="InterPro" id="IPR002347">
    <property type="entry name" value="SDR_fam"/>
</dbReference>
<gene>
    <name evidence="3" type="ORF">DUPY_52140</name>
</gene>
<dbReference type="SUPFAM" id="SSF51735">
    <property type="entry name" value="NAD(P)-binding Rossmann-fold domains"/>
    <property type="match status" value="1"/>
</dbReference>
<protein>
    <submittedName>
        <fullName evidence="3">Glucose 1-dehydrogenase</fullName>
        <ecNumber evidence="3">1.1.1.47</ecNumber>
    </submittedName>
</protein>
<dbReference type="EC" id="1.1.1.47" evidence="3"/>
<keyword evidence="4" id="KW-1185">Reference proteome</keyword>
<dbReference type="NCBIfam" id="NF005559">
    <property type="entry name" value="PRK07231.1"/>
    <property type="match status" value="1"/>
</dbReference>
<proteinExistence type="inferred from homology"/>
<dbReference type="PROSITE" id="PS00061">
    <property type="entry name" value="ADH_SHORT"/>
    <property type="match status" value="1"/>
</dbReference>
<dbReference type="Pfam" id="PF13561">
    <property type="entry name" value="adh_short_C2"/>
    <property type="match status" value="1"/>
</dbReference>
<organism evidence="3 4">
    <name type="scientific">Duganella phyllosphaerae</name>
    <dbReference type="NCBI Taxonomy" id="762836"/>
    <lineage>
        <taxon>Bacteria</taxon>
        <taxon>Pseudomonadati</taxon>
        <taxon>Pseudomonadota</taxon>
        <taxon>Betaproteobacteria</taxon>
        <taxon>Burkholderiales</taxon>
        <taxon>Oxalobacteraceae</taxon>
        <taxon>Telluria group</taxon>
        <taxon>Duganella</taxon>
    </lineage>
</organism>
<evidence type="ECO:0000313" key="3">
    <source>
        <dbReference type="EMBL" id="OEZ91601.1"/>
    </source>
</evidence>
<dbReference type="RefSeq" id="WP_070252061.1">
    <property type="nucleotide sequence ID" value="NZ_LROM01000152.1"/>
</dbReference>
<dbReference type="InterPro" id="IPR036291">
    <property type="entry name" value="NAD(P)-bd_dom_sf"/>
</dbReference>
<dbReference type="FunFam" id="3.40.50.720:FF:000084">
    <property type="entry name" value="Short-chain dehydrogenase reductase"/>
    <property type="match status" value="1"/>
</dbReference>